<comment type="subcellular location">
    <subcellularLocation>
        <location evidence="1">Membrane</location>
        <topology evidence="1">Multi-pass membrane protein</topology>
    </subcellularLocation>
</comment>
<dbReference type="GeneID" id="110088576"/>
<feature type="transmembrane region" description="Helical" evidence="6">
    <location>
        <begin position="106"/>
        <end position="126"/>
    </location>
</feature>
<dbReference type="GO" id="GO:0016020">
    <property type="term" value="C:membrane"/>
    <property type="evidence" value="ECO:0007669"/>
    <property type="project" value="UniProtKB-SubCell"/>
</dbReference>
<evidence type="ECO:0000256" key="2">
    <source>
        <dbReference type="ARBA" id="ARBA00022692"/>
    </source>
</evidence>
<comment type="similarity">
    <text evidence="5">Belongs to the MIP/aquaporin (TC 1.A.8) family.</text>
</comment>
<dbReference type="InterPro" id="IPR000425">
    <property type="entry name" value="MIP"/>
</dbReference>
<feature type="transmembrane region" description="Helical" evidence="6">
    <location>
        <begin position="152"/>
        <end position="172"/>
    </location>
</feature>
<dbReference type="PANTHER" id="PTHR21191">
    <property type="entry name" value="AQUAPORIN"/>
    <property type="match status" value="1"/>
</dbReference>
<keyword evidence="7" id="KW-1185">Reference proteome</keyword>
<feature type="transmembrane region" description="Helical" evidence="6">
    <location>
        <begin position="193"/>
        <end position="216"/>
    </location>
</feature>
<dbReference type="Gene3D" id="1.20.1080.10">
    <property type="entry name" value="Glycerol uptake facilitator protein"/>
    <property type="match status" value="1"/>
</dbReference>
<keyword evidence="3 6" id="KW-1133">Transmembrane helix</keyword>
<feature type="transmembrane region" description="Helical" evidence="6">
    <location>
        <begin position="222"/>
        <end position="244"/>
    </location>
</feature>
<protein>
    <submittedName>
        <fullName evidence="8">Aquaporin-11 isoform X2</fullName>
    </submittedName>
</protein>
<feature type="transmembrane region" description="Helical" evidence="6">
    <location>
        <begin position="38"/>
        <end position="56"/>
    </location>
</feature>
<dbReference type="CTD" id="282679"/>
<dbReference type="GO" id="GO:0005737">
    <property type="term" value="C:cytoplasm"/>
    <property type="evidence" value="ECO:0007669"/>
    <property type="project" value="TreeGrafter"/>
</dbReference>
<dbReference type="Proteomes" id="UP001652642">
    <property type="component" value="Chromosome 3"/>
</dbReference>
<keyword evidence="5" id="KW-0813">Transport</keyword>
<evidence type="ECO:0000313" key="7">
    <source>
        <dbReference type="Proteomes" id="UP001652642"/>
    </source>
</evidence>
<dbReference type="Pfam" id="PF00230">
    <property type="entry name" value="MIP"/>
    <property type="match status" value="1"/>
</dbReference>
<dbReference type="PRINTS" id="PR02024">
    <property type="entry name" value="AQUAPORIN11"/>
</dbReference>
<dbReference type="RefSeq" id="XP_020666619.2">
    <property type="nucleotide sequence ID" value="XM_020810960.2"/>
</dbReference>
<keyword evidence="2 5" id="KW-0812">Transmembrane</keyword>
<proteinExistence type="inferred from homology"/>
<accession>A0A6J0V7Q9</accession>
<evidence type="ECO:0000256" key="5">
    <source>
        <dbReference type="RuleBase" id="RU000477"/>
    </source>
</evidence>
<evidence type="ECO:0000313" key="8">
    <source>
        <dbReference type="RefSeq" id="XP_020666619.2"/>
    </source>
</evidence>
<evidence type="ECO:0000256" key="1">
    <source>
        <dbReference type="ARBA" id="ARBA00004141"/>
    </source>
</evidence>
<sequence length="255" mass="28737">MDTDSTMSLVFIQGITTLVATEARIMTRNMVNLPSARLFLLEMLATFQLCTCFMVLHPMADIDPKPQLYLAHIYSFMAVHFYLTLNESTSNPASTLVCIIRKGDSMRIGLLKIAAQFLGAFLARIYQNFLWSMRISSLFTDPVVCGNPLQTGLLKAFFTELISSITFQLSLLESQMQELRIRANMLSFATTSLIYAGGHLTGAIFNPALAFSMHLSCFSEKFWNYILVYWIAPCIGSVLVVIAWDEVLPLLRREM</sequence>
<reference evidence="8" key="1">
    <citation type="submission" date="2025-08" db="UniProtKB">
        <authorList>
            <consortium name="RefSeq"/>
        </authorList>
    </citation>
    <scope>IDENTIFICATION</scope>
</reference>
<gene>
    <name evidence="8" type="primary">AQP11</name>
</gene>
<dbReference type="InterPro" id="IPR023266">
    <property type="entry name" value="Aquaporin_11"/>
</dbReference>
<dbReference type="PANTHER" id="PTHR21191:SF7">
    <property type="entry name" value="AQUAPORIN-11"/>
    <property type="match status" value="1"/>
</dbReference>
<dbReference type="AlphaFoldDB" id="A0A6J0V7Q9"/>
<feature type="transmembrane region" description="Helical" evidence="6">
    <location>
        <begin position="68"/>
        <end position="85"/>
    </location>
</feature>
<dbReference type="GO" id="GO:0015267">
    <property type="term" value="F:channel activity"/>
    <property type="evidence" value="ECO:0007669"/>
    <property type="project" value="InterPro"/>
</dbReference>
<name>A0A6J0V7Q9_9SAUR</name>
<dbReference type="InterPro" id="IPR023271">
    <property type="entry name" value="Aquaporin-like"/>
</dbReference>
<evidence type="ECO:0000256" key="4">
    <source>
        <dbReference type="ARBA" id="ARBA00023136"/>
    </source>
</evidence>
<keyword evidence="4 6" id="KW-0472">Membrane</keyword>
<dbReference type="InterPro" id="IPR051883">
    <property type="entry name" value="AQP11/12_channel"/>
</dbReference>
<organism evidence="7 8">
    <name type="scientific">Pogona vitticeps</name>
    <name type="common">central bearded dragon</name>
    <dbReference type="NCBI Taxonomy" id="103695"/>
    <lineage>
        <taxon>Eukaryota</taxon>
        <taxon>Metazoa</taxon>
        <taxon>Chordata</taxon>
        <taxon>Craniata</taxon>
        <taxon>Vertebrata</taxon>
        <taxon>Euteleostomi</taxon>
        <taxon>Lepidosauria</taxon>
        <taxon>Squamata</taxon>
        <taxon>Bifurcata</taxon>
        <taxon>Unidentata</taxon>
        <taxon>Episquamata</taxon>
        <taxon>Toxicofera</taxon>
        <taxon>Iguania</taxon>
        <taxon>Acrodonta</taxon>
        <taxon>Agamidae</taxon>
        <taxon>Amphibolurinae</taxon>
        <taxon>Pogona</taxon>
    </lineage>
</organism>
<evidence type="ECO:0000256" key="3">
    <source>
        <dbReference type="ARBA" id="ARBA00022989"/>
    </source>
</evidence>
<dbReference type="PRINTS" id="PR00783">
    <property type="entry name" value="MINTRINSICP"/>
</dbReference>
<dbReference type="SUPFAM" id="SSF81338">
    <property type="entry name" value="Aquaporin-like"/>
    <property type="match status" value="1"/>
</dbReference>
<evidence type="ECO:0000256" key="6">
    <source>
        <dbReference type="SAM" id="Phobius"/>
    </source>
</evidence>